<dbReference type="GO" id="GO:0003824">
    <property type="term" value="F:catalytic activity"/>
    <property type="evidence" value="ECO:0007669"/>
    <property type="project" value="InterPro"/>
</dbReference>
<name>A0A317WPG7_9EURO</name>
<feature type="compositionally biased region" description="Low complexity" evidence="2">
    <location>
        <begin position="341"/>
        <end position="352"/>
    </location>
</feature>
<gene>
    <name evidence="4" type="ORF">BO70DRAFT_427138</name>
</gene>
<evidence type="ECO:0000259" key="3">
    <source>
        <dbReference type="Pfam" id="PF00795"/>
    </source>
</evidence>
<dbReference type="InterPro" id="IPR036526">
    <property type="entry name" value="C-N_Hydrolase_sf"/>
</dbReference>
<feature type="region of interest" description="Disordered" evidence="2">
    <location>
        <begin position="1"/>
        <end position="27"/>
    </location>
</feature>
<dbReference type="InterPro" id="IPR003010">
    <property type="entry name" value="C-N_Hydrolase"/>
</dbReference>
<sequence>MPPKRTLTLAIAQAHPPSPSSVTEPETDTETVTNADADAEAETKATSLTTLTQTTHLAASRGAHLLVFPAGYLACNRNAYLQAYNCACDLGDIPAPAGGGKAWVERERGMVMGMGIKRPQSYAVAVPGMRERGGSIGSSVSSTAAATGVGIPSTTGAGGAIGTGGAGTGTGTGTGTGEKTNIPGDGTREILEALSHATNVFLIVGVVERAGRALFSSVVFVHPAFGVVGKRRGVGLTPQERTLYTSGSASDLVAIKTIINGTEVTLGATIGAENYMPLVRHSLYAQGVEVFCALGSNPDGEADGDGDGDGDGVQGVWGAVVRTVAVEGRVVVLGASDVVSSAGSTSKSTSLEGRGRDRGREDQTGGYTGRDVSGSVGSDGTGDRTVGFATGYSSFGDIAPGVDPLCLPPNPRLRKRSVTLEGPHEIVWPDGRFGGAAAGTTVDTGPGTAPEAEAQQRESQVSERDVSPTTTKKTKRKMESLSGESYIVGPLGEVLAGPVCFSDGDGGLLVREIDLEDCIRARMDLGCCPGEAFRLVVDGVDLGV</sequence>
<feature type="compositionally biased region" description="Low complexity" evidence="2">
    <location>
        <begin position="438"/>
        <end position="449"/>
    </location>
</feature>
<feature type="region of interest" description="Disordered" evidence="2">
    <location>
        <begin position="429"/>
        <end position="479"/>
    </location>
</feature>
<comment type="caution">
    <text evidence="4">The sequence shown here is derived from an EMBL/GenBank/DDBJ whole genome shotgun (WGS) entry which is preliminary data.</text>
</comment>
<dbReference type="VEuPathDB" id="FungiDB:BO70DRAFT_427138"/>
<comment type="similarity">
    <text evidence="1">Belongs to the carbon-nitrogen hydrolase superfamily. Nitrilase family.</text>
</comment>
<dbReference type="Pfam" id="PF00795">
    <property type="entry name" value="CN_hydrolase"/>
    <property type="match status" value="1"/>
</dbReference>
<evidence type="ECO:0000256" key="1">
    <source>
        <dbReference type="ARBA" id="ARBA00008129"/>
    </source>
</evidence>
<protein>
    <recommendedName>
        <fullName evidence="3">CN hydrolase domain-containing protein</fullName>
    </recommendedName>
</protein>
<keyword evidence="5" id="KW-1185">Reference proteome</keyword>
<dbReference type="Gene3D" id="3.60.110.10">
    <property type="entry name" value="Carbon-nitrogen hydrolase"/>
    <property type="match status" value="1"/>
</dbReference>
<dbReference type="PANTHER" id="PTHR46044:SF1">
    <property type="entry name" value="CN HYDROLASE DOMAIN-CONTAINING PROTEIN"/>
    <property type="match status" value="1"/>
</dbReference>
<dbReference type="PANTHER" id="PTHR46044">
    <property type="entry name" value="NITRILASE"/>
    <property type="match status" value="1"/>
</dbReference>
<dbReference type="SUPFAM" id="SSF56317">
    <property type="entry name" value="Carbon-nitrogen hydrolase"/>
    <property type="match status" value="2"/>
</dbReference>
<evidence type="ECO:0000313" key="5">
    <source>
        <dbReference type="Proteomes" id="UP000247233"/>
    </source>
</evidence>
<feature type="domain" description="CN hydrolase" evidence="3">
    <location>
        <begin position="189"/>
        <end position="340"/>
    </location>
</feature>
<feature type="region of interest" description="Disordered" evidence="2">
    <location>
        <begin position="341"/>
        <end position="382"/>
    </location>
</feature>
<organism evidence="4 5">
    <name type="scientific">Aspergillus heteromorphus CBS 117.55</name>
    <dbReference type="NCBI Taxonomy" id="1448321"/>
    <lineage>
        <taxon>Eukaryota</taxon>
        <taxon>Fungi</taxon>
        <taxon>Dikarya</taxon>
        <taxon>Ascomycota</taxon>
        <taxon>Pezizomycotina</taxon>
        <taxon>Eurotiomycetes</taxon>
        <taxon>Eurotiomycetidae</taxon>
        <taxon>Eurotiales</taxon>
        <taxon>Aspergillaceae</taxon>
        <taxon>Aspergillus</taxon>
        <taxon>Aspergillus subgen. Circumdati</taxon>
    </lineage>
</organism>
<reference evidence="4 5" key="1">
    <citation type="submission" date="2016-12" db="EMBL/GenBank/DDBJ databases">
        <title>The genomes of Aspergillus section Nigri reveals drivers in fungal speciation.</title>
        <authorList>
            <consortium name="DOE Joint Genome Institute"/>
            <person name="Vesth T.C."/>
            <person name="Nybo J."/>
            <person name="Theobald S."/>
            <person name="Brandl J."/>
            <person name="Frisvad J.C."/>
            <person name="Nielsen K.F."/>
            <person name="Lyhne E.K."/>
            <person name="Kogle M.E."/>
            <person name="Kuo A."/>
            <person name="Riley R."/>
            <person name="Clum A."/>
            <person name="Nolan M."/>
            <person name="Lipzen A."/>
            <person name="Salamov A."/>
            <person name="Henrissat B."/>
            <person name="Wiebenga A."/>
            <person name="De Vries R.P."/>
            <person name="Grigoriev I.V."/>
            <person name="Mortensen U.H."/>
            <person name="Andersen M.R."/>
            <person name="Baker S.E."/>
        </authorList>
    </citation>
    <scope>NUCLEOTIDE SEQUENCE [LARGE SCALE GENOMIC DNA]</scope>
    <source>
        <strain evidence="4 5">CBS 117.55</strain>
    </source>
</reference>
<feature type="compositionally biased region" description="Basic and acidic residues" evidence="2">
    <location>
        <begin position="454"/>
        <end position="466"/>
    </location>
</feature>
<dbReference type="Proteomes" id="UP000247233">
    <property type="component" value="Unassembled WGS sequence"/>
</dbReference>
<proteinExistence type="inferred from homology"/>
<dbReference type="GeneID" id="37070097"/>
<evidence type="ECO:0000256" key="2">
    <source>
        <dbReference type="SAM" id="MobiDB-lite"/>
    </source>
</evidence>
<feature type="compositionally biased region" description="Gly residues" evidence="2">
    <location>
        <begin position="157"/>
        <end position="176"/>
    </location>
</feature>
<feature type="compositionally biased region" description="Basic and acidic residues" evidence="2">
    <location>
        <begin position="353"/>
        <end position="363"/>
    </location>
</feature>
<dbReference type="STRING" id="1448321.A0A317WPG7"/>
<accession>A0A317WPG7</accession>
<dbReference type="AlphaFoldDB" id="A0A317WPG7"/>
<dbReference type="RefSeq" id="XP_025401882.1">
    <property type="nucleotide sequence ID" value="XM_025547860.1"/>
</dbReference>
<feature type="region of interest" description="Disordered" evidence="2">
    <location>
        <begin position="157"/>
        <end position="182"/>
    </location>
</feature>
<dbReference type="OrthoDB" id="4468020at2759"/>
<dbReference type="EMBL" id="MSFL01000005">
    <property type="protein sequence ID" value="PWY88346.1"/>
    <property type="molecule type" value="Genomic_DNA"/>
</dbReference>
<feature type="compositionally biased region" description="Low complexity" evidence="2">
    <location>
        <begin position="369"/>
        <end position="378"/>
    </location>
</feature>
<dbReference type="InterPro" id="IPR044149">
    <property type="entry name" value="Nitrilases_CHs"/>
</dbReference>
<evidence type="ECO:0000313" key="4">
    <source>
        <dbReference type="EMBL" id="PWY88346.1"/>
    </source>
</evidence>